<proteinExistence type="predicted"/>
<keyword evidence="4" id="KW-0862">Zinc</keyword>
<dbReference type="EMBL" id="AJWK01027430">
    <property type="status" value="NOT_ANNOTATED_CDS"/>
    <property type="molecule type" value="Genomic_DNA"/>
</dbReference>
<name>A0A1B0CTC7_LUTLO</name>
<evidence type="ECO:0000259" key="7">
    <source>
        <dbReference type="PROSITE" id="PS50157"/>
    </source>
</evidence>
<keyword evidence="3 5" id="KW-0863">Zinc-finger</keyword>
<dbReference type="SUPFAM" id="SSF57667">
    <property type="entry name" value="beta-beta-alpha zinc fingers"/>
    <property type="match status" value="2"/>
</dbReference>
<dbReference type="EMBL" id="AJWK01027428">
    <property type="status" value="NOT_ANNOTATED_CDS"/>
    <property type="molecule type" value="Genomic_DNA"/>
</dbReference>
<dbReference type="InterPro" id="IPR036236">
    <property type="entry name" value="Znf_C2H2_sf"/>
</dbReference>
<feature type="domain" description="C2H2-type" evidence="7">
    <location>
        <begin position="433"/>
        <end position="460"/>
    </location>
</feature>
<keyword evidence="2" id="KW-0677">Repeat</keyword>
<dbReference type="VEuPathDB" id="VectorBase:LLOJ008127"/>
<evidence type="ECO:0000256" key="1">
    <source>
        <dbReference type="ARBA" id="ARBA00022723"/>
    </source>
</evidence>
<feature type="domain" description="C2H2-type" evidence="7">
    <location>
        <begin position="462"/>
        <end position="490"/>
    </location>
</feature>
<keyword evidence="1" id="KW-0479">Metal-binding</keyword>
<dbReference type="PROSITE" id="PS50157">
    <property type="entry name" value="ZINC_FINGER_C2H2_2"/>
    <property type="match status" value="4"/>
</dbReference>
<dbReference type="PANTHER" id="PTHR24379">
    <property type="entry name" value="KRAB AND ZINC FINGER DOMAIN-CONTAINING"/>
    <property type="match status" value="1"/>
</dbReference>
<evidence type="ECO:0000256" key="3">
    <source>
        <dbReference type="ARBA" id="ARBA00022771"/>
    </source>
</evidence>
<evidence type="ECO:0000256" key="4">
    <source>
        <dbReference type="ARBA" id="ARBA00022833"/>
    </source>
</evidence>
<dbReference type="Gene3D" id="3.30.160.60">
    <property type="entry name" value="Classic Zinc Finger"/>
    <property type="match status" value="3"/>
</dbReference>
<dbReference type="AlphaFoldDB" id="A0A1B0CTC7"/>
<accession>A0A1B0CTC7</accession>
<evidence type="ECO:0000313" key="8">
    <source>
        <dbReference type="EnsemblMetazoa" id="LLOJ008127-PA"/>
    </source>
</evidence>
<dbReference type="InterPro" id="IPR013087">
    <property type="entry name" value="Znf_C2H2_type"/>
</dbReference>
<dbReference type="EMBL" id="AJWK01027429">
    <property type="status" value="NOT_ANNOTATED_CDS"/>
    <property type="molecule type" value="Genomic_DNA"/>
</dbReference>
<dbReference type="VEuPathDB" id="VectorBase:LLONM1_004198"/>
<protein>
    <recommendedName>
        <fullName evidence="7">C2H2-type domain-containing protein</fullName>
    </recommendedName>
</protein>
<keyword evidence="9" id="KW-1185">Reference proteome</keyword>
<dbReference type="PROSITE" id="PS00028">
    <property type="entry name" value="ZINC_FINGER_C2H2_1"/>
    <property type="match status" value="5"/>
</dbReference>
<reference evidence="8" key="1">
    <citation type="submission" date="2020-05" db="UniProtKB">
        <authorList>
            <consortium name="EnsemblMetazoa"/>
        </authorList>
    </citation>
    <scope>IDENTIFICATION</scope>
    <source>
        <strain evidence="8">Jacobina</strain>
    </source>
</reference>
<dbReference type="GO" id="GO:0008270">
    <property type="term" value="F:zinc ion binding"/>
    <property type="evidence" value="ECO:0007669"/>
    <property type="project" value="UniProtKB-KW"/>
</dbReference>
<dbReference type="Pfam" id="PF13912">
    <property type="entry name" value="zf-C2H2_6"/>
    <property type="match status" value="1"/>
</dbReference>
<organism evidence="8 9">
    <name type="scientific">Lutzomyia longipalpis</name>
    <name type="common">Sand fly</name>
    <dbReference type="NCBI Taxonomy" id="7200"/>
    <lineage>
        <taxon>Eukaryota</taxon>
        <taxon>Metazoa</taxon>
        <taxon>Ecdysozoa</taxon>
        <taxon>Arthropoda</taxon>
        <taxon>Hexapoda</taxon>
        <taxon>Insecta</taxon>
        <taxon>Pterygota</taxon>
        <taxon>Neoptera</taxon>
        <taxon>Endopterygota</taxon>
        <taxon>Diptera</taxon>
        <taxon>Nematocera</taxon>
        <taxon>Psychodoidea</taxon>
        <taxon>Psychodidae</taxon>
        <taxon>Lutzomyia</taxon>
        <taxon>Lutzomyia</taxon>
    </lineage>
</organism>
<dbReference type="Pfam" id="PF00096">
    <property type="entry name" value="zf-C2H2"/>
    <property type="match status" value="2"/>
</dbReference>
<evidence type="ECO:0000313" key="9">
    <source>
        <dbReference type="Proteomes" id="UP000092461"/>
    </source>
</evidence>
<feature type="compositionally biased region" description="Basic residues" evidence="6">
    <location>
        <begin position="36"/>
        <end position="45"/>
    </location>
</feature>
<dbReference type="PANTHER" id="PTHR24379:SF121">
    <property type="entry name" value="C2H2-TYPE DOMAIN-CONTAINING PROTEIN"/>
    <property type="match status" value="1"/>
</dbReference>
<dbReference type="EnsemblMetazoa" id="LLOJ008127-RA">
    <property type="protein sequence ID" value="LLOJ008127-PA"/>
    <property type="gene ID" value="LLOJ008127"/>
</dbReference>
<dbReference type="EMBL" id="AJWK01027431">
    <property type="status" value="NOT_ANNOTATED_CDS"/>
    <property type="molecule type" value="Genomic_DNA"/>
</dbReference>
<feature type="compositionally biased region" description="Acidic residues" evidence="6">
    <location>
        <begin position="75"/>
        <end position="84"/>
    </location>
</feature>
<feature type="compositionally biased region" description="Basic residues" evidence="6">
    <location>
        <begin position="1"/>
        <end position="10"/>
    </location>
</feature>
<evidence type="ECO:0000256" key="2">
    <source>
        <dbReference type="ARBA" id="ARBA00022737"/>
    </source>
</evidence>
<feature type="region of interest" description="Disordered" evidence="6">
    <location>
        <begin position="1"/>
        <end position="145"/>
    </location>
</feature>
<dbReference type="SMART" id="SM00355">
    <property type="entry name" value="ZnF_C2H2"/>
    <property type="match status" value="5"/>
</dbReference>
<feature type="compositionally biased region" description="Basic and acidic residues" evidence="6">
    <location>
        <begin position="11"/>
        <end position="35"/>
    </location>
</feature>
<feature type="domain" description="C2H2-type" evidence="7">
    <location>
        <begin position="159"/>
        <end position="186"/>
    </location>
</feature>
<sequence>MFKSISKIKRKESALHMRDVVSGKKKPVEKTERPKGTGRRGRKPKQQNISPAESSSDDEPLASRSGRKIKKTNYAEDDDFDDDLPLNAIKGTSPVKGKNGGDSIEFINIERIGESDGSSEDETSGKADKSSASSSKKKSPDKTAAVPHIVKTSGGVTVYQCSKCPKTYERPSRLRRHFRKHTGDVRVRWYNCNICNKQFSTEDKLNKHLVRRHEDRVTTLDAVAVRNAAASAEAAQAAARARALAKIAQEESGNDLVSIFDEESPIKMETVQVKVERTDTYDSYDEDLPLAEAIEPKMEVDALATTVKHEDYNDRSFGDDFDDNFDNNFDDHFANDDVDVLDDVEDDGDKYQTTKTGNTIRIDYKVKEHYSTAIDEFEEKLPMVGDDSGSEIVDCSPLGRDAHDFLAETEIESLSPMSGEEEEDQDGKKSRFYKCSYCPRTFVVRENFADHMAYHTKKEKPFPCEQCDEEFLTQGTLHYHIESKHLKPRCEVCNERVGNLKDFLMHQKRHTKRIRYKTSRKEYAKGVAH</sequence>
<dbReference type="Proteomes" id="UP000092461">
    <property type="component" value="Unassembled WGS sequence"/>
</dbReference>
<feature type="domain" description="C2H2-type" evidence="7">
    <location>
        <begin position="190"/>
        <end position="218"/>
    </location>
</feature>
<evidence type="ECO:0000256" key="5">
    <source>
        <dbReference type="PROSITE-ProRule" id="PRU00042"/>
    </source>
</evidence>
<evidence type="ECO:0000256" key="6">
    <source>
        <dbReference type="SAM" id="MobiDB-lite"/>
    </source>
</evidence>